<keyword evidence="3" id="KW-0998">Cell outer membrane</keyword>
<dbReference type="PANTHER" id="PTHR30329">
    <property type="entry name" value="STATOR ELEMENT OF FLAGELLAR MOTOR COMPLEX"/>
    <property type="match status" value="1"/>
</dbReference>
<evidence type="ECO:0000256" key="3">
    <source>
        <dbReference type="ARBA" id="ARBA00023237"/>
    </source>
</evidence>
<protein>
    <submittedName>
        <fullName evidence="7">Cell envelope biogenesis protein OmpA</fullName>
    </submittedName>
</protein>
<proteinExistence type="predicted"/>
<evidence type="ECO:0000256" key="1">
    <source>
        <dbReference type="ARBA" id="ARBA00004442"/>
    </source>
</evidence>
<gene>
    <name evidence="7" type="ORF">D2V08_06325</name>
</gene>
<dbReference type="InterPro" id="IPR011990">
    <property type="entry name" value="TPR-like_helical_dom_sf"/>
</dbReference>
<dbReference type="InterPro" id="IPR050330">
    <property type="entry name" value="Bact_OuterMem_StrucFunc"/>
</dbReference>
<evidence type="ECO:0000313" key="8">
    <source>
        <dbReference type="Proteomes" id="UP000266067"/>
    </source>
</evidence>
<keyword evidence="2 4" id="KW-0472">Membrane</keyword>
<dbReference type="InterPro" id="IPR011659">
    <property type="entry name" value="WD40"/>
</dbReference>
<dbReference type="InterPro" id="IPR036737">
    <property type="entry name" value="OmpA-like_sf"/>
</dbReference>
<sequence length="687" mass="78180">MKRLILLFSLLCSLGTYAQELALSNNYGGDTSSSKTVQSSNGDISQDKFVKHLDGLSNKRLHKYLSKKGVSEKLIQKGNEYFDKMWYAEAARVFDIVLEKTKVEHTLSLLSRAGDSHYYSGNLEKSYKWYNELYQLYEDEMQEDTFFKYTQTLKGTGKYRRAATLTKILRQKRDKPLNELKKLEVRTWKGATEVKIKNLGVNSKYSDFSPMFHNDSDIVYASAKDSSILTTRRYRWTNQPFLDLYVAKKKNDEGDLFGSKKFSNKINTKFHEASLAFSPDQKTIYFTRNNYGKRLKRGKNGINHLKIYRSQWVNGEWTEAVELPFNSENYSTGHPTISTDGKKMYFVSDRPGGFGGTDIYAVDIYDNGTYSEPRNLGRTINTEAKEMFPYVTEKALYFSSNRAMGFGGLDIYKSDGADEMFSVGINLGKPINSNRDDFSYIIDSTGVKGYFASNRKGGKGDDDIYSFTYILNLNAISGSVENMSTGEVIKRANISLYQDGSLVKQAISDNAGKYTFKHLDPTTEYSVVAKKEGFVKDSLSVKTKENKNITVFQTLKEQKKIENSVPTSKAFEPSNVYFDFDSYKITSLSAQELDKLITVLKENQYLSLKIESHTDAVGSKAYNKYLSEKRAESTRAYIVSQGIDPSRILSAMGYGEERLLNDCWDGKPCAPKQHRLNRRSEFILVSE</sequence>
<dbReference type="Gene3D" id="1.25.40.10">
    <property type="entry name" value="Tetratricopeptide repeat domain"/>
    <property type="match status" value="1"/>
</dbReference>
<dbReference type="InterPro" id="IPR011042">
    <property type="entry name" value="6-blade_b-propeller_TolB-like"/>
</dbReference>
<dbReference type="AlphaFoldDB" id="A0A3A1NDU9"/>
<dbReference type="PROSITE" id="PS51123">
    <property type="entry name" value="OMPA_2"/>
    <property type="match status" value="1"/>
</dbReference>
<dbReference type="Gene3D" id="3.30.1330.60">
    <property type="entry name" value="OmpA-like domain"/>
    <property type="match status" value="1"/>
</dbReference>
<dbReference type="SUPFAM" id="SSF49478">
    <property type="entry name" value="Cna protein B-type domain"/>
    <property type="match status" value="1"/>
</dbReference>
<comment type="subcellular location">
    <subcellularLocation>
        <location evidence="1">Cell outer membrane</location>
    </subcellularLocation>
</comment>
<keyword evidence="8" id="KW-1185">Reference proteome</keyword>
<dbReference type="GO" id="GO:0009279">
    <property type="term" value="C:cell outer membrane"/>
    <property type="evidence" value="ECO:0007669"/>
    <property type="project" value="UniProtKB-SubCell"/>
</dbReference>
<dbReference type="EMBL" id="QXFH01000070">
    <property type="protein sequence ID" value="RIV34978.1"/>
    <property type="molecule type" value="Genomic_DNA"/>
</dbReference>
<dbReference type="PRINTS" id="PR01021">
    <property type="entry name" value="OMPADOMAIN"/>
</dbReference>
<dbReference type="Proteomes" id="UP000266067">
    <property type="component" value="Unassembled WGS sequence"/>
</dbReference>
<dbReference type="CDD" id="cd07185">
    <property type="entry name" value="OmpA_C-like"/>
    <property type="match status" value="1"/>
</dbReference>
<organism evidence="7 8">
    <name type="scientific">Flagellimonas lutimaris</name>
    <dbReference type="NCBI Taxonomy" id="475082"/>
    <lineage>
        <taxon>Bacteria</taxon>
        <taxon>Pseudomonadati</taxon>
        <taxon>Bacteroidota</taxon>
        <taxon>Flavobacteriia</taxon>
        <taxon>Flavobacteriales</taxon>
        <taxon>Flavobacteriaceae</taxon>
        <taxon>Flagellimonas</taxon>
    </lineage>
</organism>
<dbReference type="SUPFAM" id="SSF103088">
    <property type="entry name" value="OmpA-like"/>
    <property type="match status" value="1"/>
</dbReference>
<evidence type="ECO:0000259" key="6">
    <source>
        <dbReference type="PROSITE" id="PS51123"/>
    </source>
</evidence>
<feature type="signal peptide" evidence="5">
    <location>
        <begin position="1"/>
        <end position="18"/>
    </location>
</feature>
<dbReference type="InterPro" id="IPR006665">
    <property type="entry name" value="OmpA-like"/>
</dbReference>
<dbReference type="RefSeq" id="WP_119607209.1">
    <property type="nucleotide sequence ID" value="NZ_QXFH01000070.1"/>
</dbReference>
<keyword evidence="5" id="KW-0732">Signal</keyword>
<dbReference type="Gene3D" id="2.60.40.10">
    <property type="entry name" value="Immunoglobulins"/>
    <property type="match status" value="1"/>
</dbReference>
<evidence type="ECO:0000313" key="7">
    <source>
        <dbReference type="EMBL" id="RIV34978.1"/>
    </source>
</evidence>
<evidence type="ECO:0000256" key="2">
    <source>
        <dbReference type="ARBA" id="ARBA00023136"/>
    </source>
</evidence>
<dbReference type="Gene3D" id="2.120.10.30">
    <property type="entry name" value="TolB, C-terminal domain"/>
    <property type="match status" value="1"/>
</dbReference>
<name>A0A3A1NDU9_9FLAO</name>
<dbReference type="Pfam" id="PF07676">
    <property type="entry name" value="PD40"/>
    <property type="match status" value="2"/>
</dbReference>
<dbReference type="SUPFAM" id="SSF82171">
    <property type="entry name" value="DPP6 N-terminal domain-like"/>
    <property type="match status" value="1"/>
</dbReference>
<dbReference type="InterPro" id="IPR013783">
    <property type="entry name" value="Ig-like_fold"/>
</dbReference>
<dbReference type="PANTHER" id="PTHR30329:SF21">
    <property type="entry name" value="LIPOPROTEIN YIAD-RELATED"/>
    <property type="match status" value="1"/>
</dbReference>
<dbReference type="InterPro" id="IPR006664">
    <property type="entry name" value="OMP_bac"/>
</dbReference>
<comment type="caution">
    <text evidence="7">The sequence shown here is derived from an EMBL/GenBank/DDBJ whole genome shotgun (WGS) entry which is preliminary data.</text>
</comment>
<reference evidence="7 8" key="1">
    <citation type="submission" date="2018-08" db="EMBL/GenBank/DDBJ databases">
        <title>Proposal of Muricauda 72 sp.nov. and Muricauda NH166 sp.nov., isolated from seawater.</title>
        <authorList>
            <person name="Cheng H."/>
            <person name="Wu Y.-H."/>
            <person name="Guo L.-L."/>
            <person name="Xu X.-W."/>
        </authorList>
    </citation>
    <scope>NUCLEOTIDE SEQUENCE [LARGE SCALE GENOMIC DNA]</scope>
    <source>
        <strain evidence="7 8">KCTC 22173</strain>
    </source>
</reference>
<evidence type="ECO:0000256" key="5">
    <source>
        <dbReference type="SAM" id="SignalP"/>
    </source>
</evidence>
<dbReference type="OrthoDB" id="9809364at2"/>
<dbReference type="SUPFAM" id="SSF48452">
    <property type="entry name" value="TPR-like"/>
    <property type="match status" value="1"/>
</dbReference>
<dbReference type="Pfam" id="PF13620">
    <property type="entry name" value="CarboxypepD_reg"/>
    <property type="match status" value="1"/>
</dbReference>
<dbReference type="Pfam" id="PF00691">
    <property type="entry name" value="OmpA"/>
    <property type="match status" value="1"/>
</dbReference>
<feature type="chain" id="PRO_5017227603" evidence="5">
    <location>
        <begin position="19"/>
        <end position="687"/>
    </location>
</feature>
<feature type="domain" description="OmpA-like" evidence="6">
    <location>
        <begin position="565"/>
        <end position="687"/>
    </location>
</feature>
<evidence type="ECO:0000256" key="4">
    <source>
        <dbReference type="PROSITE-ProRule" id="PRU00473"/>
    </source>
</evidence>
<accession>A0A3A1NDU9</accession>